<dbReference type="Proteomes" id="UP000185696">
    <property type="component" value="Unassembled WGS sequence"/>
</dbReference>
<dbReference type="OrthoDB" id="9779968at2"/>
<evidence type="ECO:0000313" key="2">
    <source>
        <dbReference type="EMBL" id="OLF11494.1"/>
    </source>
</evidence>
<dbReference type="AlphaFoldDB" id="A0A7Z0WNV4"/>
<keyword evidence="3" id="KW-1185">Reference proteome</keyword>
<evidence type="ECO:0000313" key="3">
    <source>
        <dbReference type="Proteomes" id="UP000185696"/>
    </source>
</evidence>
<accession>A0A7Z0WNV4</accession>
<reference evidence="2 3" key="1">
    <citation type="submission" date="2016-12" db="EMBL/GenBank/DDBJ databases">
        <title>The draft genome sequence of Actinophytocola xinjiangensis.</title>
        <authorList>
            <person name="Wang W."/>
            <person name="Yuan L."/>
        </authorList>
    </citation>
    <scope>NUCLEOTIDE SEQUENCE [LARGE SCALE GENOMIC DNA]</scope>
    <source>
        <strain evidence="2 3">CGMCC 4.4663</strain>
    </source>
</reference>
<organism evidence="2 3">
    <name type="scientific">Actinophytocola xinjiangensis</name>
    <dbReference type="NCBI Taxonomy" id="485602"/>
    <lineage>
        <taxon>Bacteria</taxon>
        <taxon>Bacillati</taxon>
        <taxon>Actinomycetota</taxon>
        <taxon>Actinomycetes</taxon>
        <taxon>Pseudonocardiales</taxon>
        <taxon>Pseudonocardiaceae</taxon>
    </lineage>
</organism>
<dbReference type="Pfam" id="PF07394">
    <property type="entry name" value="DUF1501"/>
    <property type="match status" value="1"/>
</dbReference>
<dbReference type="RefSeq" id="WP_075132729.1">
    <property type="nucleotide sequence ID" value="NZ_MSIF01000004.1"/>
</dbReference>
<evidence type="ECO:0008006" key="4">
    <source>
        <dbReference type="Google" id="ProtNLM"/>
    </source>
</evidence>
<dbReference type="PANTHER" id="PTHR43737:SF1">
    <property type="entry name" value="DUF1501 DOMAIN-CONTAINING PROTEIN"/>
    <property type="match status" value="1"/>
</dbReference>
<feature type="region of interest" description="Disordered" evidence="1">
    <location>
        <begin position="1"/>
        <end position="34"/>
    </location>
</feature>
<evidence type="ECO:0000256" key="1">
    <source>
        <dbReference type="SAM" id="MobiDB-lite"/>
    </source>
</evidence>
<name>A0A7Z0WNV4_9PSEU</name>
<dbReference type="PANTHER" id="PTHR43737">
    <property type="entry name" value="BLL7424 PROTEIN"/>
    <property type="match status" value="1"/>
</dbReference>
<proteinExistence type="predicted"/>
<gene>
    <name evidence="2" type="ORF">BLA60_11015</name>
</gene>
<dbReference type="EMBL" id="MSIF01000004">
    <property type="protein sequence ID" value="OLF11494.1"/>
    <property type="molecule type" value="Genomic_DNA"/>
</dbReference>
<dbReference type="InterPro" id="IPR010869">
    <property type="entry name" value="DUF1501"/>
</dbReference>
<protein>
    <recommendedName>
        <fullName evidence="4">Secreted protein</fullName>
    </recommendedName>
</protein>
<comment type="caution">
    <text evidence="2">The sequence shown here is derived from an EMBL/GenBank/DDBJ whole genome shotgun (WGS) entry which is preliminary data.</text>
</comment>
<feature type="compositionally biased region" description="Basic and acidic residues" evidence="1">
    <location>
        <begin position="19"/>
        <end position="30"/>
    </location>
</feature>
<sequence length="471" mass="49707">MTTSPNPAERATASPYPERVAESLHPDCPDLSRLGPTPADALLRAKAARAEHDDERRTSIWSRGFTRRRLIAGAGMVGVAGIGSQLVTTRVSFAAPDPETQAATNTLVVIFLRGGQDGLSILVPGADEHLTGARPNIRVPAGALVPLTRGFGMHPALEPLRGYWNAGTFSMVPALSTPDLSRSHFQAQDCLERGGRSSTSITSGWLDRTLTELGAGTTFRAISESTTLPRALVGPSNAIAMTGIDSFKLSVGAATRARTTEALERLYTGFTHPLRTQALTTLHALDAAARIQSTPYTPGEGYPNNSFSKSLQDIARLIKSNAGLRVACVDLGGWDMHTGLGTIDTGDMQRLLKPLGQALAAFAKDLGSALGRTTVLTMTEFGRRLRENASGGLDHGHGSVAMLMGGGLKPKSIAGAWPGLAPDVLVSGDVPGSNDFRDLLGEVLVKRFGLTTANLGRIFPDHSYRALGAFA</sequence>